<evidence type="ECO:0000256" key="1">
    <source>
        <dbReference type="ARBA" id="ARBA00004651"/>
    </source>
</evidence>
<evidence type="ECO:0000313" key="12">
    <source>
        <dbReference type="Proteomes" id="UP000785653"/>
    </source>
</evidence>
<comment type="catalytic activity">
    <reaction evidence="8">
        <text>fluoride(in) = fluoride(out)</text>
        <dbReference type="Rhea" id="RHEA:76159"/>
        <dbReference type="ChEBI" id="CHEBI:17051"/>
    </reaction>
    <physiologicalReaction direction="left-to-right" evidence="8">
        <dbReference type="Rhea" id="RHEA:76160"/>
    </physiologicalReaction>
</comment>
<reference evidence="11" key="1">
    <citation type="submission" date="2020-04" db="EMBL/GenBank/DDBJ databases">
        <title>Deep metagenomics examines the oral microbiome during advanced dental caries in children, revealing novel taxa and co-occurrences with host molecules.</title>
        <authorList>
            <person name="Baker J.L."/>
            <person name="Morton J.T."/>
            <person name="Dinis M."/>
            <person name="Alvarez R."/>
            <person name="Tran N.C."/>
            <person name="Knight R."/>
            <person name="Edlund A."/>
        </authorList>
    </citation>
    <scope>NUCLEOTIDE SEQUENCE</scope>
    <source>
        <strain evidence="11">JCVI_47_bin.3</strain>
    </source>
</reference>
<feature type="transmembrane region" description="Helical" evidence="10">
    <location>
        <begin position="44"/>
        <end position="65"/>
    </location>
</feature>
<comment type="subcellular location">
    <subcellularLocation>
        <location evidence="1">Cell membrane</location>
        <topology evidence="1">Multi-pass membrane protein</topology>
    </subcellularLocation>
</comment>
<keyword evidence="5 10" id="KW-0472">Membrane</keyword>
<evidence type="ECO:0000256" key="4">
    <source>
        <dbReference type="ARBA" id="ARBA00022989"/>
    </source>
</evidence>
<feature type="transmembrane region" description="Helical" evidence="10">
    <location>
        <begin position="77"/>
        <end position="105"/>
    </location>
</feature>
<name>A0A930Q424_9MICC</name>
<feature type="transmembrane region" description="Helical" evidence="10">
    <location>
        <begin position="20"/>
        <end position="38"/>
    </location>
</feature>
<protein>
    <recommendedName>
        <fullName evidence="10">Fluoride-specific ion channel</fullName>
    </recommendedName>
</protein>
<evidence type="ECO:0000256" key="9">
    <source>
        <dbReference type="ARBA" id="ARBA00049940"/>
    </source>
</evidence>
<evidence type="ECO:0000256" key="2">
    <source>
        <dbReference type="ARBA" id="ARBA00022475"/>
    </source>
</evidence>
<dbReference type="AlphaFoldDB" id="A0A930Q424"/>
<feature type="transmembrane region" description="Helical" evidence="10">
    <location>
        <begin position="111"/>
        <end position="133"/>
    </location>
</feature>
<dbReference type="Proteomes" id="UP000785653">
    <property type="component" value="Unassembled WGS sequence"/>
</dbReference>
<dbReference type="GO" id="GO:0034220">
    <property type="term" value="P:monoatomic ion transmembrane transport"/>
    <property type="evidence" value="ECO:0007669"/>
    <property type="project" value="UniProtKB-KW"/>
</dbReference>
<evidence type="ECO:0000313" key="11">
    <source>
        <dbReference type="EMBL" id="MBF1673507.1"/>
    </source>
</evidence>
<organism evidence="11 12">
    <name type="scientific">Rothia mucilaginosa</name>
    <dbReference type="NCBI Taxonomy" id="43675"/>
    <lineage>
        <taxon>Bacteria</taxon>
        <taxon>Bacillati</taxon>
        <taxon>Actinomycetota</taxon>
        <taxon>Actinomycetes</taxon>
        <taxon>Micrococcales</taxon>
        <taxon>Micrococcaceae</taxon>
        <taxon>Rothia</taxon>
    </lineage>
</organism>
<sequence>MRNRASIRQRIGAVLNRVPAPFLVFLGGGLGALCRVHTPGGVLVANLLGSFTMGLLTVLWNAYAARDGEDRIHSFRLLFGAGMMGGYTTYSSIAAVMAQTIFLPYTVHGGYMVLAILVLLMGGLVAAASGMLVGRMLAARLVRVSPNEGPGAEHEEGR</sequence>
<comment type="caution">
    <text evidence="11">The sequence shown here is derived from an EMBL/GenBank/DDBJ whole genome shotgun (WGS) entry which is preliminary data.</text>
</comment>
<dbReference type="Pfam" id="PF02537">
    <property type="entry name" value="CRCB"/>
    <property type="match status" value="1"/>
</dbReference>
<keyword evidence="3 10" id="KW-0812">Transmembrane</keyword>
<keyword evidence="6" id="KW-0406">Ion transport</keyword>
<evidence type="ECO:0000256" key="7">
    <source>
        <dbReference type="ARBA" id="ARBA00035120"/>
    </source>
</evidence>
<dbReference type="InterPro" id="IPR003691">
    <property type="entry name" value="FluC"/>
</dbReference>
<keyword evidence="4 10" id="KW-1133">Transmembrane helix</keyword>
<evidence type="ECO:0000256" key="10">
    <source>
        <dbReference type="RuleBase" id="RU004340"/>
    </source>
</evidence>
<comment type="similarity">
    <text evidence="7 10">Belongs to the fluoride channel Fluc/FEX (TC 1.A.43) family.</text>
</comment>
<dbReference type="EMBL" id="JABZXS010000052">
    <property type="protein sequence ID" value="MBF1673507.1"/>
    <property type="molecule type" value="Genomic_DNA"/>
</dbReference>
<accession>A0A930Q424</accession>
<keyword evidence="2 10" id="KW-1003">Cell membrane</keyword>
<comment type="function">
    <text evidence="9">Fluoride-specific ion channel. Important for reducing fluoride concentration in the cell, thus reducing its toxicity.</text>
</comment>
<proteinExistence type="inferred from homology"/>
<keyword evidence="6" id="KW-0407">Ion channel</keyword>
<evidence type="ECO:0000256" key="8">
    <source>
        <dbReference type="ARBA" id="ARBA00035585"/>
    </source>
</evidence>
<evidence type="ECO:0000256" key="5">
    <source>
        <dbReference type="ARBA" id="ARBA00023136"/>
    </source>
</evidence>
<keyword evidence="6" id="KW-0813">Transport</keyword>
<evidence type="ECO:0000256" key="3">
    <source>
        <dbReference type="ARBA" id="ARBA00022692"/>
    </source>
</evidence>
<gene>
    <name evidence="11" type="ORF">HXO65_04790</name>
</gene>
<dbReference type="GO" id="GO:0005886">
    <property type="term" value="C:plasma membrane"/>
    <property type="evidence" value="ECO:0007669"/>
    <property type="project" value="UniProtKB-SubCell"/>
</dbReference>
<evidence type="ECO:0000256" key="6">
    <source>
        <dbReference type="ARBA" id="ARBA00023303"/>
    </source>
</evidence>